<dbReference type="EC" id="3.6.1.26" evidence="6"/>
<keyword evidence="8" id="KW-1003">Cell membrane</keyword>
<dbReference type="Gene3D" id="3.30.428.30">
    <property type="entry name" value="HIT family - CDH-like"/>
    <property type="match status" value="1"/>
</dbReference>
<dbReference type="GO" id="GO:0008654">
    <property type="term" value="P:phospholipid biosynthetic process"/>
    <property type="evidence" value="ECO:0007669"/>
    <property type="project" value="UniProtKB-KW"/>
</dbReference>
<keyword evidence="14" id="KW-0472">Membrane</keyword>
<keyword evidence="20" id="KW-1185">Reference proteome</keyword>
<dbReference type="Proteomes" id="UP000288794">
    <property type="component" value="Unassembled WGS sequence"/>
</dbReference>
<keyword evidence="11" id="KW-0378">Hydrolase</keyword>
<evidence type="ECO:0000256" key="6">
    <source>
        <dbReference type="ARBA" id="ARBA00012375"/>
    </source>
</evidence>
<keyword evidence="15" id="KW-0594">Phospholipid biosynthesis</keyword>
<dbReference type="GO" id="GO:0005886">
    <property type="term" value="C:plasma membrane"/>
    <property type="evidence" value="ECO:0007669"/>
    <property type="project" value="UniProtKB-SubCell"/>
</dbReference>
<evidence type="ECO:0000256" key="4">
    <source>
        <dbReference type="ARBA" id="ARBA00005189"/>
    </source>
</evidence>
<evidence type="ECO:0000313" key="19">
    <source>
        <dbReference type="EMBL" id="RWR03216.1"/>
    </source>
</evidence>
<keyword evidence="9" id="KW-0444">Lipid biosynthesis</keyword>
<name>A0A443IGL6_9GAMM</name>
<dbReference type="PIRSF" id="PIRSF001273">
    <property type="entry name" value="CDH"/>
    <property type="match status" value="1"/>
</dbReference>
<comment type="catalytic activity">
    <reaction evidence="1">
        <text>a CDP-1,2-diacyl-sn-glycerol + H2O = a 1,2-diacyl-sn-glycero-3-phosphate + CMP + 2 H(+)</text>
        <dbReference type="Rhea" id="RHEA:15221"/>
        <dbReference type="ChEBI" id="CHEBI:15377"/>
        <dbReference type="ChEBI" id="CHEBI:15378"/>
        <dbReference type="ChEBI" id="CHEBI:58332"/>
        <dbReference type="ChEBI" id="CHEBI:58608"/>
        <dbReference type="ChEBI" id="CHEBI:60377"/>
        <dbReference type="EC" id="3.6.1.26"/>
    </reaction>
</comment>
<evidence type="ECO:0000256" key="3">
    <source>
        <dbReference type="ARBA" id="ARBA00004927"/>
    </source>
</evidence>
<dbReference type="RefSeq" id="WP_128175506.1">
    <property type="nucleotide sequence ID" value="NZ_CP071409.1"/>
</dbReference>
<evidence type="ECO:0000256" key="9">
    <source>
        <dbReference type="ARBA" id="ARBA00022516"/>
    </source>
</evidence>
<gene>
    <name evidence="19" type="ORF">ED28_04090</name>
</gene>
<evidence type="ECO:0000256" key="15">
    <source>
        <dbReference type="ARBA" id="ARBA00023209"/>
    </source>
</evidence>
<comment type="pathway">
    <text evidence="4">Lipid metabolism.</text>
</comment>
<accession>A0A443IGL6</accession>
<reference evidence="19 20" key="1">
    <citation type="submission" date="2014-04" db="EMBL/GenBank/DDBJ databases">
        <title>Draft genome sequence of Pantoea beijingensis strain LMG 27579, an emerging pathogen to Pleurotus eryngii with potential industrial application.</title>
        <authorList>
            <person name="Xu F."/>
            <person name="Liu Y."/>
            <person name="Wang S."/>
            <person name="Yin Y."/>
            <person name="Ma Y."/>
            <person name="Zhao S."/>
            <person name="Rong C."/>
        </authorList>
    </citation>
    <scope>NUCLEOTIDE SEQUENCE [LARGE SCALE GENOMIC DNA]</scope>
    <source>
        <strain evidence="19 20">LMG 27579</strain>
    </source>
</reference>
<dbReference type="SUPFAM" id="SSF54197">
    <property type="entry name" value="HIT-like"/>
    <property type="match status" value="1"/>
</dbReference>
<dbReference type="UniPathway" id="UPA00609">
    <property type="reaction ID" value="UER00664"/>
</dbReference>
<sequence length="250" mass="28124">MQSRNRFLTVIAAILTLLVIALAGAAFYVHKNADALWEIVSERCVPGMKANGHPAPCENVDEAKGYVTLKDRVGPLQFLLMPVAKISGIEDPQILYSHTPNFFALAWDARHLMAERRGAFVSDSHVALAINAEYSRTQNQLHVHISCLRADVRQQLDQLSTQLTSQWQPTTILKHSYFIRALTLHELDEKSVFIRLAEELPDARGEMWKYGMALAALPDGRLALMAIKENWLKLNRGSGEEIQDHDCKIL</sequence>
<evidence type="ECO:0000256" key="2">
    <source>
        <dbReference type="ARBA" id="ARBA00004162"/>
    </source>
</evidence>
<dbReference type="GO" id="GO:0046342">
    <property type="term" value="P:CDP-diacylglycerol catabolic process"/>
    <property type="evidence" value="ECO:0007669"/>
    <property type="project" value="UniProtKB-UniPathway"/>
</dbReference>
<evidence type="ECO:0000256" key="7">
    <source>
        <dbReference type="ARBA" id="ARBA00019608"/>
    </source>
</evidence>
<proteinExistence type="inferred from homology"/>
<evidence type="ECO:0000256" key="16">
    <source>
        <dbReference type="ARBA" id="ARBA00023264"/>
    </source>
</evidence>
<keyword evidence="12" id="KW-1133">Transmembrane helix</keyword>
<dbReference type="InterPro" id="IPR036265">
    <property type="entry name" value="HIT-like_sf"/>
</dbReference>
<evidence type="ECO:0000256" key="12">
    <source>
        <dbReference type="ARBA" id="ARBA00022989"/>
    </source>
</evidence>
<dbReference type="Pfam" id="PF02611">
    <property type="entry name" value="CDH"/>
    <property type="match status" value="1"/>
</dbReference>
<dbReference type="GO" id="GO:0008715">
    <property type="term" value="F:CDP-diacylglycerol diphosphatase activity"/>
    <property type="evidence" value="ECO:0007669"/>
    <property type="project" value="UniProtKB-EC"/>
</dbReference>
<evidence type="ECO:0000256" key="1">
    <source>
        <dbReference type="ARBA" id="ARBA00001007"/>
    </source>
</evidence>
<evidence type="ECO:0000313" key="20">
    <source>
        <dbReference type="Proteomes" id="UP000288794"/>
    </source>
</evidence>
<dbReference type="InterPro" id="IPR003763">
    <property type="entry name" value="CDP-diacylglyc_Pase"/>
</dbReference>
<evidence type="ECO:0000256" key="11">
    <source>
        <dbReference type="ARBA" id="ARBA00022801"/>
    </source>
</evidence>
<keyword evidence="13" id="KW-0443">Lipid metabolism</keyword>
<dbReference type="NCBIfam" id="NF003986">
    <property type="entry name" value="PRK05471.1-5"/>
    <property type="match status" value="1"/>
</dbReference>
<evidence type="ECO:0000256" key="5">
    <source>
        <dbReference type="ARBA" id="ARBA00006435"/>
    </source>
</evidence>
<evidence type="ECO:0000256" key="14">
    <source>
        <dbReference type="ARBA" id="ARBA00023136"/>
    </source>
</evidence>
<keyword evidence="10" id="KW-0812">Transmembrane</keyword>
<dbReference type="EMBL" id="JMEE01000003">
    <property type="protein sequence ID" value="RWR03216.1"/>
    <property type="molecule type" value="Genomic_DNA"/>
</dbReference>
<comment type="caution">
    <text evidence="19">The sequence shown here is derived from an EMBL/GenBank/DDBJ whole genome shotgun (WGS) entry which is preliminary data.</text>
</comment>
<comment type="pathway">
    <text evidence="3">Phospholipid metabolism; CDP-diacylglycerol degradation; phosphatidate from CDP-diacylglycerol: step 1/1.</text>
</comment>
<keyword evidence="16" id="KW-1208">Phospholipid metabolism</keyword>
<comment type="similarity">
    <text evidence="5">Belongs to the Cdh family.</text>
</comment>
<comment type="subcellular location">
    <subcellularLocation>
        <location evidence="2">Cell membrane</location>
        <topology evidence="2">Single-pass membrane protein</topology>
    </subcellularLocation>
</comment>
<organism evidence="19 20">
    <name type="scientific">[Pantoea] beijingensis</name>
    <dbReference type="NCBI Taxonomy" id="1324864"/>
    <lineage>
        <taxon>Bacteria</taxon>
        <taxon>Pseudomonadati</taxon>
        <taxon>Pseudomonadota</taxon>
        <taxon>Gammaproteobacteria</taxon>
        <taxon>Enterobacterales</taxon>
        <taxon>Erwiniaceae</taxon>
        <taxon>Erwinia</taxon>
    </lineage>
</organism>
<protein>
    <recommendedName>
        <fullName evidence="7">CDP-diacylglycerol pyrophosphatase</fullName>
        <ecNumber evidence="6">3.6.1.26</ecNumber>
    </recommendedName>
    <alternativeName>
        <fullName evidence="17">CDP-diacylglycerol phosphatidylhydrolase</fullName>
    </alternativeName>
    <alternativeName>
        <fullName evidence="18">CDP-diglyceride hydrolase</fullName>
    </alternativeName>
</protein>
<dbReference type="AlphaFoldDB" id="A0A443IGL6"/>
<evidence type="ECO:0000256" key="8">
    <source>
        <dbReference type="ARBA" id="ARBA00022475"/>
    </source>
</evidence>
<evidence type="ECO:0000256" key="17">
    <source>
        <dbReference type="ARBA" id="ARBA00032888"/>
    </source>
</evidence>
<evidence type="ECO:0000256" key="10">
    <source>
        <dbReference type="ARBA" id="ARBA00022692"/>
    </source>
</evidence>
<evidence type="ECO:0000256" key="13">
    <source>
        <dbReference type="ARBA" id="ARBA00023098"/>
    </source>
</evidence>
<evidence type="ECO:0000256" key="18">
    <source>
        <dbReference type="ARBA" id="ARBA00032892"/>
    </source>
</evidence>